<feature type="compositionally biased region" description="Pro residues" evidence="12">
    <location>
        <begin position="34"/>
        <end position="80"/>
    </location>
</feature>
<dbReference type="InterPro" id="IPR005719">
    <property type="entry name" value="Dihydroorotate_DH_2"/>
</dbReference>
<dbReference type="Proteomes" id="UP000321518">
    <property type="component" value="Unassembled WGS sequence"/>
</dbReference>
<evidence type="ECO:0000256" key="8">
    <source>
        <dbReference type="ARBA" id="ARBA00023002"/>
    </source>
</evidence>
<dbReference type="EC" id="1.3.5.2" evidence="4 11"/>
<evidence type="ECO:0000256" key="11">
    <source>
        <dbReference type="RuleBase" id="RU361255"/>
    </source>
</evidence>
<evidence type="ECO:0000256" key="3">
    <source>
        <dbReference type="ARBA" id="ARBA00005359"/>
    </source>
</evidence>
<dbReference type="InterPro" id="IPR001295">
    <property type="entry name" value="Dihydroorotate_DH_CS"/>
</dbReference>
<feature type="domain" description="Dihydroorotate dehydrogenase catalytic" evidence="13">
    <location>
        <begin position="153"/>
        <end position="499"/>
    </location>
</feature>
<dbReference type="GO" id="GO:0044205">
    <property type="term" value="P:'de novo' UMP biosynthetic process"/>
    <property type="evidence" value="ECO:0007669"/>
    <property type="project" value="UniProtKB-UniPathway"/>
</dbReference>
<dbReference type="GO" id="GO:0106430">
    <property type="term" value="F:dihydroorotate dehydrogenase (quinone) activity"/>
    <property type="evidence" value="ECO:0007669"/>
    <property type="project" value="UniProtKB-EC"/>
</dbReference>
<evidence type="ECO:0000256" key="10">
    <source>
        <dbReference type="ARBA" id="ARBA00048639"/>
    </source>
</evidence>
<dbReference type="PANTHER" id="PTHR48109:SF4">
    <property type="entry name" value="DIHYDROOROTATE DEHYDROGENASE (QUINONE), MITOCHONDRIAL"/>
    <property type="match status" value="1"/>
</dbReference>
<reference evidence="14 15" key="1">
    <citation type="submission" date="2019-07" db="EMBL/GenBank/DDBJ databases">
        <title>Rhodotorula toruloides NBRC10032 genome sequencing.</title>
        <authorList>
            <person name="Shida Y."/>
            <person name="Takaku H."/>
            <person name="Ogasawara W."/>
            <person name="Mori K."/>
        </authorList>
    </citation>
    <scope>NUCLEOTIDE SEQUENCE [LARGE SCALE GENOMIC DNA]</scope>
    <source>
        <strain evidence="14 15">NBRC10032</strain>
    </source>
</reference>
<dbReference type="EMBL" id="BJWK01000006">
    <property type="protein sequence ID" value="GEM08879.1"/>
    <property type="molecule type" value="Genomic_DNA"/>
</dbReference>
<dbReference type="CDD" id="cd04738">
    <property type="entry name" value="DHOD_2_like"/>
    <property type="match status" value="1"/>
</dbReference>
<keyword evidence="7 11" id="KW-0288">FMN</keyword>
<dbReference type="PANTHER" id="PTHR48109">
    <property type="entry name" value="DIHYDROOROTATE DEHYDROGENASE (QUINONE), MITOCHONDRIAL-RELATED"/>
    <property type="match status" value="1"/>
</dbReference>
<comment type="cofactor">
    <cofactor evidence="11">
        <name>FMN</name>
        <dbReference type="ChEBI" id="CHEBI:58210"/>
    </cofactor>
    <text evidence="11">Binds 1 FMN per subunit.</text>
</comment>
<name>A0A511KET3_RHOTO</name>
<evidence type="ECO:0000256" key="5">
    <source>
        <dbReference type="ARBA" id="ARBA00017599"/>
    </source>
</evidence>
<keyword evidence="8 11" id="KW-0560">Oxidoreductase</keyword>
<dbReference type="NCBIfam" id="TIGR01036">
    <property type="entry name" value="pyrD_sub2"/>
    <property type="match status" value="1"/>
</dbReference>
<keyword evidence="11" id="KW-0999">Mitochondrion inner membrane</keyword>
<evidence type="ECO:0000256" key="4">
    <source>
        <dbReference type="ARBA" id="ARBA00012791"/>
    </source>
</evidence>
<evidence type="ECO:0000256" key="7">
    <source>
        <dbReference type="ARBA" id="ARBA00022643"/>
    </source>
</evidence>
<dbReference type="InterPro" id="IPR005720">
    <property type="entry name" value="Dihydroorotate_DH_cat"/>
</dbReference>
<evidence type="ECO:0000256" key="1">
    <source>
        <dbReference type="ARBA" id="ARBA00004370"/>
    </source>
</evidence>
<feature type="region of interest" description="Disordered" evidence="12">
    <location>
        <begin position="514"/>
        <end position="543"/>
    </location>
</feature>
<evidence type="ECO:0000256" key="9">
    <source>
        <dbReference type="ARBA" id="ARBA00023136"/>
    </source>
</evidence>
<evidence type="ECO:0000256" key="6">
    <source>
        <dbReference type="ARBA" id="ARBA00022630"/>
    </source>
</evidence>
<feature type="region of interest" description="Disordered" evidence="12">
    <location>
        <begin position="567"/>
        <end position="633"/>
    </location>
</feature>
<feature type="transmembrane region" description="Helical" evidence="11">
    <location>
        <begin position="94"/>
        <end position="112"/>
    </location>
</feature>
<feature type="compositionally biased region" description="Low complexity" evidence="12">
    <location>
        <begin position="611"/>
        <end position="633"/>
    </location>
</feature>
<dbReference type="PROSITE" id="PS00912">
    <property type="entry name" value="DHODEHASE_2"/>
    <property type="match status" value="1"/>
</dbReference>
<accession>A0A511KET3</accession>
<comment type="similarity">
    <text evidence="3 11">Belongs to the dihydroorotate dehydrogenase family. Type 2 subfamily.</text>
</comment>
<organism evidence="14 15">
    <name type="scientific">Rhodotorula toruloides</name>
    <name type="common">Yeast</name>
    <name type="synonym">Rhodosporidium toruloides</name>
    <dbReference type="NCBI Taxonomy" id="5286"/>
    <lineage>
        <taxon>Eukaryota</taxon>
        <taxon>Fungi</taxon>
        <taxon>Dikarya</taxon>
        <taxon>Basidiomycota</taxon>
        <taxon>Pucciniomycotina</taxon>
        <taxon>Microbotryomycetes</taxon>
        <taxon>Sporidiobolales</taxon>
        <taxon>Sporidiobolaceae</taxon>
        <taxon>Rhodotorula</taxon>
    </lineage>
</organism>
<dbReference type="Gene3D" id="3.20.20.70">
    <property type="entry name" value="Aldolase class I"/>
    <property type="match status" value="1"/>
</dbReference>
<dbReference type="GO" id="GO:0006207">
    <property type="term" value="P:'de novo' pyrimidine nucleobase biosynthetic process"/>
    <property type="evidence" value="ECO:0007669"/>
    <property type="project" value="InterPro"/>
</dbReference>
<feature type="compositionally biased region" description="Low complexity" evidence="12">
    <location>
        <begin position="1"/>
        <end position="33"/>
    </location>
</feature>
<dbReference type="OrthoDB" id="14784at2759"/>
<comment type="pathway">
    <text evidence="2 11">Pyrimidine metabolism; UMP biosynthesis via de novo pathway; orotate from (S)-dihydroorotate (quinone route): step 1/1.</text>
</comment>
<comment type="subcellular location">
    <subcellularLocation>
        <location evidence="1">Membrane</location>
    </subcellularLocation>
    <subcellularLocation>
        <location evidence="11">Mitochondrion inner membrane</location>
        <topology evidence="11">Single-pass membrane protein</topology>
    </subcellularLocation>
</comment>
<sequence>MLRAAAARRLALPRAGPSLRLLARPQTSAAAPVAPLPPPEAKPLPPPPATAEPAPPPLPEPKAPLPPPPPPPPAPEPTPPAGGAGSAGKRLKSFLLSTALFLGSGAFLAYAYDSRAAVHRWLLQPAFMALTEDDPELAHQVAVKILSANLGPLWGRKFANPIGIAAGFDKHAEAIDGLFNLGFGYVEVGSITPEPQAGNPKPRVFRVPESNSVVNRYGFNSEGHAAALARLRQRVIKFVNDYASVLPAELFPSTPSTAVAAQNFDPVTSYLASREGSGAAPADTVRMPRSLHPGKILGINLGKNKWSDPDSIDDFVQGVAALGPYADVLVVNVSSPNTPGLRNLQRKGMLSELLEGVVQARNLLPSAIRPPVLVKVAPDLDDEQLSDIAYAAKTSGVDGVIVSNTTISRPPSAGSSPVLQETGGLSGPPVKALALRALSTLYEETDGQVPLVGCGGISSGQDALDYAKAGASLVQLYTGFVYGGVGLPRRIKDELTELLGREGKAWKEVVGSGRVRKESIPPAPAPAVALSDRSDGLSEGKPSTADFERELKEAKGELEALIEELAQAGSGGGAKGTVPMAGGESAEAPSIVPASAASGDDTPLPAPVAESLLTSSPSGASSTSTLSTPASAPTIVRTAPETKIDESSLAVPSQALLDEKAIAALLAPAEAQVATGVKSEPVEKEKVNEEMKQEKRWV</sequence>
<keyword evidence="11" id="KW-0496">Mitochondrion</keyword>
<dbReference type="PROSITE" id="PS00911">
    <property type="entry name" value="DHODEHASE_1"/>
    <property type="match status" value="1"/>
</dbReference>
<comment type="caution">
    <text evidence="14">The sequence shown here is derived from an EMBL/GenBank/DDBJ whole genome shotgun (WGS) entry which is preliminary data.</text>
</comment>
<dbReference type="SUPFAM" id="SSF51395">
    <property type="entry name" value="FMN-linked oxidoreductases"/>
    <property type="match status" value="1"/>
</dbReference>
<evidence type="ECO:0000313" key="15">
    <source>
        <dbReference type="Proteomes" id="UP000321518"/>
    </source>
</evidence>
<keyword evidence="6 11" id="KW-0285">Flavoprotein</keyword>
<dbReference type="AlphaFoldDB" id="A0A511KET3"/>
<dbReference type="InterPro" id="IPR050074">
    <property type="entry name" value="DHO_dehydrogenase"/>
</dbReference>
<dbReference type="GO" id="GO:0005743">
    <property type="term" value="C:mitochondrial inner membrane"/>
    <property type="evidence" value="ECO:0007669"/>
    <property type="project" value="UniProtKB-SubCell"/>
</dbReference>
<evidence type="ECO:0000256" key="2">
    <source>
        <dbReference type="ARBA" id="ARBA00005161"/>
    </source>
</evidence>
<evidence type="ECO:0000313" key="14">
    <source>
        <dbReference type="EMBL" id="GEM08879.1"/>
    </source>
</evidence>
<proteinExistence type="inferred from homology"/>
<evidence type="ECO:0000256" key="12">
    <source>
        <dbReference type="SAM" id="MobiDB-lite"/>
    </source>
</evidence>
<feature type="region of interest" description="Disordered" evidence="12">
    <location>
        <begin position="1"/>
        <end position="87"/>
    </location>
</feature>
<keyword evidence="9 11" id="KW-0472">Membrane</keyword>
<keyword evidence="11" id="KW-1133">Transmembrane helix</keyword>
<comment type="catalytic activity">
    <reaction evidence="10 11">
        <text>(S)-dihydroorotate + a quinone = orotate + a quinol</text>
        <dbReference type="Rhea" id="RHEA:30187"/>
        <dbReference type="ChEBI" id="CHEBI:24646"/>
        <dbReference type="ChEBI" id="CHEBI:30839"/>
        <dbReference type="ChEBI" id="CHEBI:30864"/>
        <dbReference type="ChEBI" id="CHEBI:132124"/>
        <dbReference type="EC" id="1.3.5.2"/>
    </reaction>
</comment>
<dbReference type="InterPro" id="IPR013785">
    <property type="entry name" value="Aldolase_TIM"/>
</dbReference>
<dbReference type="UniPathway" id="UPA00070">
    <property type="reaction ID" value="UER00946"/>
</dbReference>
<protein>
    <recommendedName>
        <fullName evidence="5 11">Dihydroorotate dehydrogenase (quinone), mitochondrial</fullName>
        <shortName evidence="11">DHOdehase</shortName>
        <ecNumber evidence="4 11">1.3.5.2</ecNumber>
    </recommendedName>
</protein>
<keyword evidence="11" id="KW-0812">Transmembrane</keyword>
<gene>
    <name evidence="14" type="ORF">Rt10032_c06g2896</name>
</gene>
<evidence type="ECO:0000259" key="13">
    <source>
        <dbReference type="Pfam" id="PF01180"/>
    </source>
</evidence>
<dbReference type="Pfam" id="PF01180">
    <property type="entry name" value="DHO_dh"/>
    <property type="match status" value="1"/>
</dbReference>